<dbReference type="AlphaFoldDB" id="A0A1J1HGS0"/>
<keyword evidence="3" id="KW-1185">Reference proteome</keyword>
<feature type="compositionally biased region" description="Basic and acidic residues" evidence="1">
    <location>
        <begin position="45"/>
        <end position="57"/>
    </location>
</feature>
<dbReference type="EMBL" id="CVRI01000004">
    <property type="protein sequence ID" value="CRK87216.1"/>
    <property type="molecule type" value="Genomic_DNA"/>
</dbReference>
<proteinExistence type="predicted"/>
<evidence type="ECO:0000256" key="1">
    <source>
        <dbReference type="SAM" id="MobiDB-lite"/>
    </source>
</evidence>
<reference evidence="2 3" key="1">
    <citation type="submission" date="2015-04" db="EMBL/GenBank/DDBJ databases">
        <authorList>
            <person name="Syromyatnikov M.Y."/>
            <person name="Popov V.N."/>
        </authorList>
    </citation>
    <scope>NUCLEOTIDE SEQUENCE [LARGE SCALE GENOMIC DNA]</scope>
</reference>
<evidence type="ECO:0000313" key="2">
    <source>
        <dbReference type="EMBL" id="CRK87216.1"/>
    </source>
</evidence>
<organism evidence="2 3">
    <name type="scientific">Clunio marinus</name>
    <dbReference type="NCBI Taxonomy" id="568069"/>
    <lineage>
        <taxon>Eukaryota</taxon>
        <taxon>Metazoa</taxon>
        <taxon>Ecdysozoa</taxon>
        <taxon>Arthropoda</taxon>
        <taxon>Hexapoda</taxon>
        <taxon>Insecta</taxon>
        <taxon>Pterygota</taxon>
        <taxon>Neoptera</taxon>
        <taxon>Endopterygota</taxon>
        <taxon>Diptera</taxon>
        <taxon>Nematocera</taxon>
        <taxon>Chironomoidea</taxon>
        <taxon>Chironomidae</taxon>
        <taxon>Clunio</taxon>
    </lineage>
</organism>
<name>A0A1J1HGS0_9DIPT</name>
<sequence>MVPHFAFMLLSITRGRKVPQAPFFNVENNITTAPLSIKRERRRKLSESKQRDDHEETYTTLHCSVSGCKLGGRLKEKKKQASDNEE</sequence>
<gene>
    <name evidence="2" type="ORF">CLUMA_CG001020</name>
</gene>
<dbReference type="Proteomes" id="UP000183832">
    <property type="component" value="Unassembled WGS sequence"/>
</dbReference>
<protein>
    <submittedName>
        <fullName evidence="2">CLUMA_CG001020, isoform A</fullName>
    </submittedName>
</protein>
<evidence type="ECO:0000313" key="3">
    <source>
        <dbReference type="Proteomes" id="UP000183832"/>
    </source>
</evidence>
<feature type="region of interest" description="Disordered" evidence="1">
    <location>
        <begin position="37"/>
        <end position="58"/>
    </location>
</feature>
<accession>A0A1J1HGS0</accession>